<dbReference type="InterPro" id="IPR036397">
    <property type="entry name" value="RNaseH_sf"/>
</dbReference>
<dbReference type="CDD" id="cd06222">
    <property type="entry name" value="RNase_H_like"/>
    <property type="match status" value="1"/>
</dbReference>
<reference evidence="2" key="3">
    <citation type="submission" date="2022-06" db="UniProtKB">
        <authorList>
            <consortium name="EnsemblPlants"/>
        </authorList>
    </citation>
    <scope>IDENTIFICATION</scope>
</reference>
<sequence length="132" mass="14436">RNSRGEAVAGASWLLTHLHDATTAEAIALQRGLELLEDLGCQPVIVESDSLEIIQACNGVIEIWSPYSAILADCFQKALRIGDVSFTHCPREANRLAHNLARHSFDSNSTFVWDGDPPGFLFSDTVDDVTLI</sequence>
<dbReference type="PANTHER" id="PTHR47074:SF11">
    <property type="entry name" value="REVERSE TRANSCRIPTASE-LIKE PROTEIN"/>
    <property type="match status" value="1"/>
</dbReference>
<feature type="domain" description="RNase H type-1" evidence="1">
    <location>
        <begin position="1"/>
        <end position="103"/>
    </location>
</feature>
<dbReference type="PANTHER" id="PTHR47074">
    <property type="entry name" value="BNAC02G40300D PROTEIN"/>
    <property type="match status" value="1"/>
</dbReference>
<dbReference type="GO" id="GO:0004523">
    <property type="term" value="F:RNA-DNA hybrid ribonuclease activity"/>
    <property type="evidence" value="ECO:0007669"/>
    <property type="project" value="InterPro"/>
</dbReference>
<organism evidence="2 3">
    <name type="scientific">Triticum urartu</name>
    <name type="common">Red wild einkorn</name>
    <name type="synonym">Crithodium urartu</name>
    <dbReference type="NCBI Taxonomy" id="4572"/>
    <lineage>
        <taxon>Eukaryota</taxon>
        <taxon>Viridiplantae</taxon>
        <taxon>Streptophyta</taxon>
        <taxon>Embryophyta</taxon>
        <taxon>Tracheophyta</taxon>
        <taxon>Spermatophyta</taxon>
        <taxon>Magnoliopsida</taxon>
        <taxon>Liliopsida</taxon>
        <taxon>Poales</taxon>
        <taxon>Poaceae</taxon>
        <taxon>BOP clade</taxon>
        <taxon>Pooideae</taxon>
        <taxon>Triticodae</taxon>
        <taxon>Triticeae</taxon>
        <taxon>Triticinae</taxon>
        <taxon>Triticum</taxon>
    </lineage>
</organism>
<accession>A0A8R7Q6N2</accession>
<dbReference type="EnsemblPlants" id="TuG1812G0400003540.01.T01">
    <property type="protein sequence ID" value="TuG1812G0400003540.01.T01.cds274252"/>
    <property type="gene ID" value="TuG1812G0400003540.01"/>
</dbReference>
<dbReference type="AlphaFoldDB" id="A0A8R7Q6N2"/>
<reference evidence="2" key="2">
    <citation type="submission" date="2018-03" db="EMBL/GenBank/DDBJ databases">
        <title>The Triticum urartu genome reveals the dynamic nature of wheat genome evolution.</title>
        <authorList>
            <person name="Ling H."/>
            <person name="Ma B."/>
            <person name="Shi X."/>
            <person name="Liu H."/>
            <person name="Dong L."/>
            <person name="Sun H."/>
            <person name="Cao Y."/>
            <person name="Gao Q."/>
            <person name="Zheng S."/>
            <person name="Li Y."/>
            <person name="Yu Y."/>
            <person name="Du H."/>
            <person name="Qi M."/>
            <person name="Li Y."/>
            <person name="Yu H."/>
            <person name="Cui Y."/>
            <person name="Wang N."/>
            <person name="Chen C."/>
            <person name="Wu H."/>
            <person name="Zhao Y."/>
            <person name="Zhang J."/>
            <person name="Li Y."/>
            <person name="Zhou W."/>
            <person name="Zhang B."/>
            <person name="Hu W."/>
            <person name="Eijk M."/>
            <person name="Tang J."/>
            <person name="Witsenboer H."/>
            <person name="Zhao S."/>
            <person name="Li Z."/>
            <person name="Zhang A."/>
            <person name="Wang D."/>
            <person name="Liang C."/>
        </authorList>
    </citation>
    <scope>NUCLEOTIDE SEQUENCE [LARGE SCALE GENOMIC DNA]</scope>
    <source>
        <strain evidence="2">cv. G1812</strain>
    </source>
</reference>
<reference evidence="3" key="1">
    <citation type="journal article" date="2013" name="Nature">
        <title>Draft genome of the wheat A-genome progenitor Triticum urartu.</title>
        <authorList>
            <person name="Ling H.Q."/>
            <person name="Zhao S."/>
            <person name="Liu D."/>
            <person name="Wang J."/>
            <person name="Sun H."/>
            <person name="Zhang C."/>
            <person name="Fan H."/>
            <person name="Li D."/>
            <person name="Dong L."/>
            <person name="Tao Y."/>
            <person name="Gao C."/>
            <person name="Wu H."/>
            <person name="Li Y."/>
            <person name="Cui Y."/>
            <person name="Guo X."/>
            <person name="Zheng S."/>
            <person name="Wang B."/>
            <person name="Yu K."/>
            <person name="Liang Q."/>
            <person name="Yang W."/>
            <person name="Lou X."/>
            <person name="Chen J."/>
            <person name="Feng M."/>
            <person name="Jian J."/>
            <person name="Zhang X."/>
            <person name="Luo G."/>
            <person name="Jiang Y."/>
            <person name="Liu J."/>
            <person name="Wang Z."/>
            <person name="Sha Y."/>
            <person name="Zhang B."/>
            <person name="Wu H."/>
            <person name="Tang D."/>
            <person name="Shen Q."/>
            <person name="Xue P."/>
            <person name="Zou S."/>
            <person name="Wang X."/>
            <person name="Liu X."/>
            <person name="Wang F."/>
            <person name="Yang Y."/>
            <person name="An X."/>
            <person name="Dong Z."/>
            <person name="Zhang K."/>
            <person name="Zhang X."/>
            <person name="Luo M.C."/>
            <person name="Dvorak J."/>
            <person name="Tong Y."/>
            <person name="Wang J."/>
            <person name="Yang H."/>
            <person name="Li Z."/>
            <person name="Wang D."/>
            <person name="Zhang A."/>
            <person name="Wang J."/>
        </authorList>
    </citation>
    <scope>NUCLEOTIDE SEQUENCE</scope>
    <source>
        <strain evidence="3">cv. G1812</strain>
    </source>
</reference>
<dbReference type="InterPro" id="IPR044730">
    <property type="entry name" value="RNase_H-like_dom_plant"/>
</dbReference>
<protein>
    <recommendedName>
        <fullName evidence="1">RNase H type-1 domain-containing protein</fullName>
    </recommendedName>
</protein>
<evidence type="ECO:0000313" key="2">
    <source>
        <dbReference type="EnsemblPlants" id="TuG1812G0400003540.01.T01.cds274252"/>
    </source>
</evidence>
<dbReference type="GO" id="GO:0003676">
    <property type="term" value="F:nucleic acid binding"/>
    <property type="evidence" value="ECO:0007669"/>
    <property type="project" value="InterPro"/>
</dbReference>
<dbReference type="InterPro" id="IPR002156">
    <property type="entry name" value="RNaseH_domain"/>
</dbReference>
<dbReference type="Proteomes" id="UP000015106">
    <property type="component" value="Chromosome 4"/>
</dbReference>
<dbReference type="SUPFAM" id="SSF53098">
    <property type="entry name" value="Ribonuclease H-like"/>
    <property type="match status" value="1"/>
</dbReference>
<dbReference type="Gene3D" id="3.30.420.10">
    <property type="entry name" value="Ribonuclease H-like superfamily/Ribonuclease H"/>
    <property type="match status" value="1"/>
</dbReference>
<keyword evidence="3" id="KW-1185">Reference proteome</keyword>
<dbReference type="Pfam" id="PF13456">
    <property type="entry name" value="RVT_3"/>
    <property type="match status" value="1"/>
</dbReference>
<evidence type="ECO:0000313" key="3">
    <source>
        <dbReference type="Proteomes" id="UP000015106"/>
    </source>
</evidence>
<proteinExistence type="predicted"/>
<dbReference type="Gramene" id="TuG1812G0400003540.01.T01">
    <property type="protein sequence ID" value="TuG1812G0400003540.01.T01.cds274252"/>
    <property type="gene ID" value="TuG1812G0400003540.01"/>
</dbReference>
<evidence type="ECO:0000259" key="1">
    <source>
        <dbReference type="Pfam" id="PF13456"/>
    </source>
</evidence>
<name>A0A8R7Q6N2_TRIUA</name>
<dbReference type="InterPro" id="IPR012337">
    <property type="entry name" value="RNaseH-like_sf"/>
</dbReference>
<dbReference type="InterPro" id="IPR052929">
    <property type="entry name" value="RNase_H-like_EbsB-rel"/>
</dbReference>